<keyword evidence="8" id="KW-0804">Transcription</keyword>
<evidence type="ECO:0000256" key="7">
    <source>
        <dbReference type="ARBA" id="ARBA00023158"/>
    </source>
</evidence>
<dbReference type="Proteomes" id="UP000001542">
    <property type="component" value="Unassembled WGS sequence"/>
</dbReference>
<dbReference type="PANTHER" id="PTHR15975:SF0">
    <property type="entry name" value="CCR4-NOT TRANSCRIPTION COMPLEX SUBUNIT 11"/>
    <property type="match status" value="1"/>
</dbReference>
<dbReference type="InterPro" id="IPR019312">
    <property type="entry name" value="CNOT11"/>
</dbReference>
<evidence type="ECO:0000256" key="1">
    <source>
        <dbReference type="ARBA" id="ARBA00004123"/>
    </source>
</evidence>
<dbReference type="AlphaFoldDB" id="A2F7Q3"/>
<dbReference type="VEuPathDB" id="TrichDB:TVAG_290270"/>
<evidence type="ECO:0000256" key="4">
    <source>
        <dbReference type="ARBA" id="ARBA00014872"/>
    </source>
</evidence>
<organism evidence="10 11">
    <name type="scientific">Trichomonas vaginalis (strain ATCC PRA-98 / G3)</name>
    <dbReference type="NCBI Taxonomy" id="412133"/>
    <lineage>
        <taxon>Eukaryota</taxon>
        <taxon>Metamonada</taxon>
        <taxon>Parabasalia</taxon>
        <taxon>Trichomonadida</taxon>
        <taxon>Trichomonadidae</taxon>
        <taxon>Trichomonas</taxon>
    </lineage>
</organism>
<sequence>MDGIFEPSQQIIVVWLIYKAFEDISMAINPLSYVLRTVFHSIQTNSPLFSPKLGDIIGGILSSSEMDDIGEHTASEILESNFSMESSSTPDLVGTPLQTLTRTSSIIVAKADAKVQQITQHQLLKELLVEPSLWSDFEVPFMRTIPDLSPISSDELQFSTIISLSQKQYLFDEELSINKSTAAKSLMDVAKEKQLTEWQEDCVIEQMSEDKPYFNNTNYKVEDAERMMEVNPRIGGVMLAELSRKDPKIYDRFIDQDISEAICVGVKHILTKMTPPQNFLEKYIVKQVGSLTSIKDVNVLKPKIRLFCKLMVKLHEKSVQFSAKSLIELQSLQVELSSKNIPEVDSLSGLFE</sequence>
<dbReference type="PANTHER" id="PTHR15975">
    <property type="entry name" value="CCR4-NOT TRANSCRIPTION COMPLEX SUBUNIT 11"/>
    <property type="match status" value="1"/>
</dbReference>
<accession>A2F7Q3</accession>
<dbReference type="GO" id="GO:0005737">
    <property type="term" value="C:cytoplasm"/>
    <property type="evidence" value="ECO:0007669"/>
    <property type="project" value="UniProtKB-SubCell"/>
</dbReference>
<dbReference type="GO" id="GO:0030014">
    <property type="term" value="C:CCR4-NOT complex"/>
    <property type="evidence" value="ECO:0000318"/>
    <property type="project" value="GO_Central"/>
</dbReference>
<comment type="similarity">
    <text evidence="3">Belongs to the CNOT11 family.</text>
</comment>
<evidence type="ECO:0000256" key="6">
    <source>
        <dbReference type="ARBA" id="ARBA00023015"/>
    </source>
</evidence>
<evidence type="ECO:0000256" key="2">
    <source>
        <dbReference type="ARBA" id="ARBA00004496"/>
    </source>
</evidence>
<reference evidence="10" key="1">
    <citation type="submission" date="2006-10" db="EMBL/GenBank/DDBJ databases">
        <authorList>
            <person name="Amadeo P."/>
            <person name="Zhao Q."/>
            <person name="Wortman J."/>
            <person name="Fraser-Liggett C."/>
            <person name="Carlton J."/>
        </authorList>
    </citation>
    <scope>NUCLEOTIDE SEQUENCE</scope>
    <source>
        <strain evidence="10">G3</strain>
    </source>
</reference>
<reference evidence="10" key="2">
    <citation type="journal article" date="2007" name="Science">
        <title>Draft genome sequence of the sexually transmitted pathogen Trichomonas vaginalis.</title>
        <authorList>
            <person name="Carlton J.M."/>
            <person name="Hirt R.P."/>
            <person name="Silva J.C."/>
            <person name="Delcher A.L."/>
            <person name="Schatz M."/>
            <person name="Zhao Q."/>
            <person name="Wortman J.R."/>
            <person name="Bidwell S.L."/>
            <person name="Alsmark U.C.M."/>
            <person name="Besteiro S."/>
            <person name="Sicheritz-Ponten T."/>
            <person name="Noel C.J."/>
            <person name="Dacks J.B."/>
            <person name="Foster P.G."/>
            <person name="Simillion C."/>
            <person name="Van de Peer Y."/>
            <person name="Miranda-Saavedra D."/>
            <person name="Barton G.J."/>
            <person name="Westrop G.D."/>
            <person name="Mueller S."/>
            <person name="Dessi D."/>
            <person name="Fiori P.L."/>
            <person name="Ren Q."/>
            <person name="Paulsen I."/>
            <person name="Zhang H."/>
            <person name="Bastida-Corcuera F.D."/>
            <person name="Simoes-Barbosa A."/>
            <person name="Brown M.T."/>
            <person name="Hayes R.D."/>
            <person name="Mukherjee M."/>
            <person name="Okumura C.Y."/>
            <person name="Schneider R."/>
            <person name="Smith A.J."/>
            <person name="Vanacova S."/>
            <person name="Villalvazo M."/>
            <person name="Haas B.J."/>
            <person name="Pertea M."/>
            <person name="Feldblyum T.V."/>
            <person name="Utterback T.R."/>
            <person name="Shu C.L."/>
            <person name="Osoegawa K."/>
            <person name="de Jong P.J."/>
            <person name="Hrdy I."/>
            <person name="Horvathova L."/>
            <person name="Zubacova Z."/>
            <person name="Dolezal P."/>
            <person name="Malik S.B."/>
            <person name="Logsdon J.M. Jr."/>
            <person name="Henze K."/>
            <person name="Gupta A."/>
            <person name="Wang C.C."/>
            <person name="Dunne R.L."/>
            <person name="Upcroft J.A."/>
            <person name="Upcroft P."/>
            <person name="White O."/>
            <person name="Salzberg S.L."/>
            <person name="Tang P."/>
            <person name="Chiu C.-H."/>
            <person name="Lee Y.-S."/>
            <person name="Embley T.M."/>
            <person name="Coombs G.H."/>
            <person name="Mottram J.C."/>
            <person name="Tachezy J."/>
            <person name="Fraser-Liggett C.M."/>
            <person name="Johnson P.J."/>
        </authorList>
    </citation>
    <scope>NUCLEOTIDE SEQUENCE [LARGE SCALE GENOMIC DNA]</scope>
    <source>
        <strain evidence="10">G3</strain>
    </source>
</reference>
<keyword evidence="9" id="KW-0539">Nucleus</keyword>
<evidence type="ECO:0000256" key="8">
    <source>
        <dbReference type="ARBA" id="ARBA00023163"/>
    </source>
</evidence>
<evidence type="ECO:0000313" key="10">
    <source>
        <dbReference type="EMBL" id="EAX99080.1"/>
    </source>
</evidence>
<evidence type="ECO:0000256" key="5">
    <source>
        <dbReference type="ARBA" id="ARBA00022490"/>
    </source>
</evidence>
<dbReference type="GO" id="GO:0031047">
    <property type="term" value="P:regulatory ncRNA-mediated gene silencing"/>
    <property type="evidence" value="ECO:0007669"/>
    <property type="project" value="UniProtKB-KW"/>
</dbReference>
<evidence type="ECO:0000256" key="9">
    <source>
        <dbReference type="ARBA" id="ARBA00023242"/>
    </source>
</evidence>
<keyword evidence="6" id="KW-0805">Transcription regulation</keyword>
<dbReference type="OrthoDB" id="10263671at2759"/>
<dbReference type="EMBL" id="DS113651">
    <property type="protein sequence ID" value="EAX99080.1"/>
    <property type="molecule type" value="Genomic_DNA"/>
</dbReference>
<proteinExistence type="inferred from homology"/>
<dbReference type="VEuPathDB" id="TrichDB:TVAGG3_0405760"/>
<dbReference type="RefSeq" id="XP_001312010.1">
    <property type="nucleotide sequence ID" value="XM_001312009.1"/>
</dbReference>
<dbReference type="STRING" id="5722.A2F7Q3"/>
<dbReference type="GO" id="GO:0005634">
    <property type="term" value="C:nucleus"/>
    <property type="evidence" value="ECO:0007669"/>
    <property type="project" value="UniProtKB-SubCell"/>
</dbReference>
<name>A2F7Q3_TRIV3</name>
<comment type="subcellular location">
    <subcellularLocation>
        <location evidence="2">Cytoplasm</location>
    </subcellularLocation>
    <subcellularLocation>
        <location evidence="1">Nucleus</location>
    </subcellularLocation>
</comment>
<dbReference type="Pfam" id="PF10155">
    <property type="entry name" value="CNOT11"/>
    <property type="match status" value="1"/>
</dbReference>
<dbReference type="InParanoid" id="A2F7Q3"/>
<dbReference type="KEGG" id="tva:4756885"/>
<evidence type="ECO:0000256" key="3">
    <source>
        <dbReference type="ARBA" id="ARBA00008030"/>
    </source>
</evidence>
<evidence type="ECO:0000313" key="11">
    <source>
        <dbReference type="Proteomes" id="UP000001542"/>
    </source>
</evidence>
<keyword evidence="11" id="KW-1185">Reference proteome</keyword>
<keyword evidence="7" id="KW-0943">RNA-mediated gene silencing</keyword>
<gene>
    <name evidence="10" type="ORF">TVAG_290270</name>
</gene>
<keyword evidence="5" id="KW-0963">Cytoplasm</keyword>
<protein>
    <recommendedName>
        <fullName evidence="4">CCR4-NOT transcription complex subunit 11</fullName>
    </recommendedName>
</protein>